<feature type="region of interest" description="Disordered" evidence="1">
    <location>
        <begin position="164"/>
        <end position="193"/>
    </location>
</feature>
<organism evidence="2 3">
    <name type="scientific">Tothia fuscella</name>
    <dbReference type="NCBI Taxonomy" id="1048955"/>
    <lineage>
        <taxon>Eukaryota</taxon>
        <taxon>Fungi</taxon>
        <taxon>Dikarya</taxon>
        <taxon>Ascomycota</taxon>
        <taxon>Pezizomycotina</taxon>
        <taxon>Dothideomycetes</taxon>
        <taxon>Pleosporomycetidae</taxon>
        <taxon>Venturiales</taxon>
        <taxon>Cylindrosympodiaceae</taxon>
        <taxon>Tothia</taxon>
    </lineage>
</organism>
<dbReference type="AlphaFoldDB" id="A0A9P4NMU7"/>
<reference evidence="2" key="1">
    <citation type="journal article" date="2020" name="Stud. Mycol.">
        <title>101 Dothideomycetes genomes: a test case for predicting lifestyles and emergence of pathogens.</title>
        <authorList>
            <person name="Haridas S."/>
            <person name="Albert R."/>
            <person name="Binder M."/>
            <person name="Bloem J."/>
            <person name="Labutti K."/>
            <person name="Salamov A."/>
            <person name="Andreopoulos B."/>
            <person name="Baker S."/>
            <person name="Barry K."/>
            <person name="Bills G."/>
            <person name="Bluhm B."/>
            <person name="Cannon C."/>
            <person name="Castanera R."/>
            <person name="Culley D."/>
            <person name="Daum C."/>
            <person name="Ezra D."/>
            <person name="Gonzalez J."/>
            <person name="Henrissat B."/>
            <person name="Kuo A."/>
            <person name="Liang C."/>
            <person name="Lipzen A."/>
            <person name="Lutzoni F."/>
            <person name="Magnuson J."/>
            <person name="Mondo S."/>
            <person name="Nolan M."/>
            <person name="Ohm R."/>
            <person name="Pangilinan J."/>
            <person name="Park H.-J."/>
            <person name="Ramirez L."/>
            <person name="Alfaro M."/>
            <person name="Sun H."/>
            <person name="Tritt A."/>
            <person name="Yoshinaga Y."/>
            <person name="Zwiers L.-H."/>
            <person name="Turgeon B."/>
            <person name="Goodwin S."/>
            <person name="Spatafora J."/>
            <person name="Crous P."/>
            <person name="Grigoriev I."/>
        </authorList>
    </citation>
    <scope>NUCLEOTIDE SEQUENCE</scope>
    <source>
        <strain evidence="2">CBS 130266</strain>
    </source>
</reference>
<sequence>MTRPSDWWDACAHGSFSAEDFRNQISTAAASIPNSTYNEKLWQHSMKNRQSFRPFEEWKHETEGGDGDAYGDADIASTTFSTATTSKPDTANSSKSTSTTTQYLERLPWETAEEPIQDATMEDDDLADFGEPTSHELYHESLRGRSTRNNRAPKLGRMMYGMGGSGDQDPIARGNAEKVKSARNAKVLPVGEDRRERKKMYRLTGAFQKVKGLISGNQRNSGL</sequence>
<name>A0A9P4NMU7_9PEZI</name>
<gene>
    <name evidence="2" type="ORF">EJ08DRAFT_699262</name>
</gene>
<evidence type="ECO:0000313" key="2">
    <source>
        <dbReference type="EMBL" id="KAF2428074.1"/>
    </source>
</evidence>
<evidence type="ECO:0000256" key="1">
    <source>
        <dbReference type="SAM" id="MobiDB-lite"/>
    </source>
</evidence>
<proteinExistence type="predicted"/>
<protein>
    <submittedName>
        <fullName evidence="2">Uncharacterized protein</fullName>
    </submittedName>
</protein>
<feature type="compositionally biased region" description="Low complexity" evidence="1">
    <location>
        <begin position="72"/>
        <end position="101"/>
    </location>
</feature>
<dbReference type="EMBL" id="MU007056">
    <property type="protein sequence ID" value="KAF2428074.1"/>
    <property type="molecule type" value="Genomic_DNA"/>
</dbReference>
<comment type="caution">
    <text evidence="2">The sequence shown here is derived from an EMBL/GenBank/DDBJ whole genome shotgun (WGS) entry which is preliminary data.</text>
</comment>
<dbReference type="Proteomes" id="UP000800235">
    <property type="component" value="Unassembled WGS sequence"/>
</dbReference>
<accession>A0A9P4NMU7</accession>
<feature type="compositionally biased region" description="Basic and acidic residues" evidence="1">
    <location>
        <begin position="54"/>
        <end position="63"/>
    </location>
</feature>
<keyword evidence="3" id="KW-1185">Reference proteome</keyword>
<evidence type="ECO:0000313" key="3">
    <source>
        <dbReference type="Proteomes" id="UP000800235"/>
    </source>
</evidence>
<feature type="region of interest" description="Disordered" evidence="1">
    <location>
        <begin position="54"/>
        <end position="104"/>
    </location>
</feature>